<proteinExistence type="predicted"/>
<sequence>MLRRNSALGTSIADGSGGQNGGMSSPTRVAAFDCGTNSLRLLIADVDDGRLVDVQRRTELVRLGHGVDRTGRFDPAALERTLAVTREYAAAAREAGAARLRFVATSATRDADDRADFLAAVERILGVTPETVTGDEEARLSFRGAVSAVDSARPVLVVDLGGGSTELVLGGAEPEQAHSMDVGSVRLTERHRRAAGPSDGERASIRADVRAALAASSVDLAQARSVVGVAATVLTITAHVLRSTDRAVLEAALPLADVLAACDELAALSPAETAALPWVRAGREDVLAAGALIWGEVLRAVQEASPGVVDVRSTAHDILDGIALGLA</sequence>
<name>A0ACD2XIV0_9MICO</name>
<gene>
    <name evidence="1" type="ORF">EV639_106169</name>
</gene>
<protein>
    <submittedName>
        <fullName evidence="1">Exopolyphosphatase/guanosine-5'-triphosphate, 3'-diphosphate pyrophosphatase</fullName>
    </submittedName>
</protein>
<evidence type="ECO:0000313" key="2">
    <source>
        <dbReference type="Proteomes" id="UP000295366"/>
    </source>
</evidence>
<organism evidence="1 2">
    <name type="scientific">Rathayibacter tanaceti</name>
    <dbReference type="NCBI Taxonomy" id="1671680"/>
    <lineage>
        <taxon>Bacteria</taxon>
        <taxon>Bacillati</taxon>
        <taxon>Actinomycetota</taxon>
        <taxon>Actinomycetes</taxon>
        <taxon>Micrococcales</taxon>
        <taxon>Microbacteriaceae</taxon>
        <taxon>Rathayibacter</taxon>
    </lineage>
</organism>
<dbReference type="Proteomes" id="UP000295366">
    <property type="component" value="Unassembled WGS sequence"/>
</dbReference>
<dbReference type="EMBL" id="SLWP01000006">
    <property type="protein sequence ID" value="TCO36766.1"/>
    <property type="molecule type" value="Genomic_DNA"/>
</dbReference>
<comment type="caution">
    <text evidence="1">The sequence shown here is derived from an EMBL/GenBank/DDBJ whole genome shotgun (WGS) entry which is preliminary data.</text>
</comment>
<reference evidence="1 2" key="1">
    <citation type="journal article" date="2015" name="Stand. Genomic Sci.">
        <title>Genomic Encyclopedia of Bacterial and Archaeal Type Strains, Phase III: the genomes of soil and plant-associated and newly described type strains.</title>
        <authorList>
            <person name="Whitman W.B."/>
            <person name="Woyke T."/>
            <person name="Klenk H.P."/>
            <person name="Zhou Y."/>
            <person name="Lilburn T.G."/>
            <person name="Beck B.J."/>
            <person name="De Vos P."/>
            <person name="Vandamme P."/>
            <person name="Eisen J.A."/>
            <person name="Garrity G."/>
            <person name="Hugenholtz P."/>
            <person name="Kyrpides N.C."/>
        </authorList>
    </citation>
    <scope>NUCLEOTIDE SEQUENCE [LARGE SCALE GENOMIC DNA]</scope>
    <source>
        <strain evidence="1 2">VKM Ac-2596</strain>
    </source>
</reference>
<keyword evidence="2" id="KW-1185">Reference proteome</keyword>
<evidence type="ECO:0000313" key="1">
    <source>
        <dbReference type="EMBL" id="TCO36766.1"/>
    </source>
</evidence>
<accession>A0ACD2XIV0</accession>